<feature type="transmembrane region" description="Helical" evidence="9">
    <location>
        <begin position="74"/>
        <end position="94"/>
    </location>
</feature>
<feature type="transmembrane region" description="Helical" evidence="9">
    <location>
        <begin position="20"/>
        <end position="41"/>
    </location>
</feature>
<evidence type="ECO:0000256" key="9">
    <source>
        <dbReference type="SAM" id="Phobius"/>
    </source>
</evidence>
<dbReference type="GO" id="GO:0016020">
    <property type="term" value="C:membrane"/>
    <property type="evidence" value="ECO:0007669"/>
    <property type="project" value="UniProtKB-SubCell"/>
</dbReference>
<keyword evidence="11" id="KW-1185">Reference proteome</keyword>
<evidence type="ECO:0000256" key="3">
    <source>
        <dbReference type="ARBA" id="ARBA00022692"/>
    </source>
</evidence>
<organism evidence="10 11">
    <name type="scientific">Merluccius polli</name>
    <name type="common">Benguela hake</name>
    <name type="synonym">Merluccius cadenati</name>
    <dbReference type="NCBI Taxonomy" id="89951"/>
    <lineage>
        <taxon>Eukaryota</taxon>
        <taxon>Metazoa</taxon>
        <taxon>Chordata</taxon>
        <taxon>Craniata</taxon>
        <taxon>Vertebrata</taxon>
        <taxon>Euteleostomi</taxon>
        <taxon>Actinopterygii</taxon>
        <taxon>Neopterygii</taxon>
        <taxon>Teleostei</taxon>
        <taxon>Neoteleostei</taxon>
        <taxon>Acanthomorphata</taxon>
        <taxon>Zeiogadaria</taxon>
        <taxon>Gadariae</taxon>
        <taxon>Gadiformes</taxon>
        <taxon>Gadoidei</taxon>
        <taxon>Merlucciidae</taxon>
        <taxon>Merluccius</taxon>
    </lineage>
</organism>
<evidence type="ECO:0000256" key="8">
    <source>
        <dbReference type="ARBA" id="ARBA00049560"/>
    </source>
</evidence>
<evidence type="ECO:0000313" key="11">
    <source>
        <dbReference type="Proteomes" id="UP001174136"/>
    </source>
</evidence>
<feature type="transmembrane region" description="Helical" evidence="9">
    <location>
        <begin position="100"/>
        <end position="121"/>
    </location>
</feature>
<evidence type="ECO:0000313" key="10">
    <source>
        <dbReference type="EMBL" id="KAK0141942.1"/>
    </source>
</evidence>
<dbReference type="GO" id="GO:0047408">
    <property type="term" value="F:alkenylglycerophosphocholine hydrolase activity"/>
    <property type="evidence" value="ECO:0007669"/>
    <property type="project" value="UniProtKB-EC"/>
</dbReference>
<feature type="transmembrane region" description="Helical" evidence="9">
    <location>
        <begin position="218"/>
        <end position="238"/>
    </location>
</feature>
<sequence length="250" mass="26951">MDILETHAYDRRQRQNMSCALFLSLVPFFLASAAFLFLWAHDSPPPSVVAAGVKAAPVLLLAAMVLGWNGWRSLGGVAGGLLLSAVGDCCLVWPELFIYGMGAFAAAHLLFSLAFLTARYLPRRPSSSHSVLLYLLVFGLGAAFYVYIYPFLQKAPDSALLTPGVGVYVGLITLMANLAIRTGQVATILGSVSFLVSDSVLALQVFKVIASIKHGQAAVMVTYYLAQMLIAVGDVLVVEDQDDFSKWKRS</sequence>
<feature type="transmembrane region" description="Helical" evidence="9">
    <location>
        <begin position="185"/>
        <end position="206"/>
    </location>
</feature>
<feature type="transmembrane region" description="Helical" evidence="9">
    <location>
        <begin position="133"/>
        <end position="152"/>
    </location>
</feature>
<dbReference type="Proteomes" id="UP001174136">
    <property type="component" value="Unassembled WGS sequence"/>
</dbReference>
<feature type="transmembrane region" description="Helical" evidence="9">
    <location>
        <begin position="47"/>
        <end position="67"/>
    </location>
</feature>
<keyword evidence="3 9" id="KW-0812">Transmembrane</keyword>
<comment type="caution">
    <text evidence="10">The sequence shown here is derived from an EMBL/GenBank/DDBJ whole genome shotgun (WGS) entry which is preliminary data.</text>
</comment>
<dbReference type="PANTHER" id="PTHR31885:SF11">
    <property type="entry name" value="TRANSMEMBRANE PROTEIN 86B"/>
    <property type="match status" value="1"/>
</dbReference>
<evidence type="ECO:0000256" key="7">
    <source>
        <dbReference type="ARBA" id="ARBA00049458"/>
    </source>
</evidence>
<evidence type="ECO:0000256" key="2">
    <source>
        <dbReference type="ARBA" id="ARBA00007375"/>
    </source>
</evidence>
<dbReference type="EMBL" id="JAOPHQ010003720">
    <property type="protein sequence ID" value="KAK0141942.1"/>
    <property type="molecule type" value="Genomic_DNA"/>
</dbReference>
<name>A0AA47MKC2_MERPO</name>
<dbReference type="AlphaFoldDB" id="A0AA47MKC2"/>
<evidence type="ECO:0000256" key="4">
    <source>
        <dbReference type="ARBA" id="ARBA00022989"/>
    </source>
</evidence>
<evidence type="ECO:0000256" key="6">
    <source>
        <dbReference type="ARBA" id="ARBA00035673"/>
    </source>
</evidence>
<evidence type="ECO:0000256" key="5">
    <source>
        <dbReference type="ARBA" id="ARBA00023136"/>
    </source>
</evidence>
<comment type="catalytic activity">
    <reaction evidence="7">
        <text>a 1-O-(1Z-alkenyl)-sn-glycero-3-phosphoethanolamine + H2O = a 2,3-saturated aldehyde + sn-glycero-3-phosphoethanolamine</text>
        <dbReference type="Rhea" id="RHEA:16905"/>
        <dbReference type="ChEBI" id="CHEBI:15377"/>
        <dbReference type="ChEBI" id="CHEBI:73359"/>
        <dbReference type="ChEBI" id="CHEBI:77288"/>
        <dbReference type="ChEBI" id="CHEBI:143890"/>
        <dbReference type="EC" id="3.3.2.2"/>
    </reaction>
</comment>
<comment type="subcellular location">
    <subcellularLocation>
        <location evidence="1">Membrane</location>
        <topology evidence="1">Multi-pass membrane protein</topology>
    </subcellularLocation>
</comment>
<dbReference type="EC" id="3.3.2.2" evidence="6"/>
<evidence type="ECO:0000256" key="1">
    <source>
        <dbReference type="ARBA" id="ARBA00004141"/>
    </source>
</evidence>
<gene>
    <name evidence="10" type="primary">TMEM86B</name>
    <name evidence="10" type="ORF">N1851_020375</name>
</gene>
<dbReference type="InterPro" id="IPR012506">
    <property type="entry name" value="TMEM86B-like"/>
</dbReference>
<feature type="transmembrane region" description="Helical" evidence="9">
    <location>
        <begin position="158"/>
        <end position="178"/>
    </location>
</feature>
<dbReference type="PANTHER" id="PTHR31885">
    <property type="entry name" value="GH04784P"/>
    <property type="match status" value="1"/>
</dbReference>
<dbReference type="Pfam" id="PF07947">
    <property type="entry name" value="YhhN"/>
    <property type="match status" value="1"/>
</dbReference>
<keyword evidence="5 9" id="KW-0472">Membrane</keyword>
<accession>A0AA47MKC2</accession>
<comment type="similarity">
    <text evidence="2">Belongs to the TMEM86 family.</text>
</comment>
<proteinExistence type="inferred from homology"/>
<reference evidence="10" key="1">
    <citation type="journal article" date="2023" name="Front. Mar. Sci.">
        <title>A new Merluccius polli reference genome to investigate the effects of global change in West African waters.</title>
        <authorList>
            <person name="Mateo J.L."/>
            <person name="Blanco-Fernandez C."/>
            <person name="Garcia-Vazquez E."/>
            <person name="Machado-Schiaffino G."/>
        </authorList>
    </citation>
    <scope>NUCLEOTIDE SEQUENCE</scope>
    <source>
        <strain evidence="10">C29</strain>
        <tissue evidence="10">Fin</tissue>
    </source>
</reference>
<comment type="catalytic activity">
    <reaction evidence="8">
        <text>a 1-O-(1Z-alkenyl)-sn-glycero-3-phosphocholine + H2O = a 2,3-saturated aldehyde + sn-glycerol 3-phosphocholine</text>
        <dbReference type="Rhea" id="RHEA:22544"/>
        <dbReference type="ChEBI" id="CHEBI:15377"/>
        <dbReference type="ChEBI" id="CHEBI:16870"/>
        <dbReference type="ChEBI" id="CHEBI:73359"/>
        <dbReference type="ChEBI" id="CHEBI:77287"/>
        <dbReference type="EC" id="3.3.2.2"/>
    </reaction>
</comment>
<protein>
    <recommendedName>
        <fullName evidence="6">lysoplasmalogenase</fullName>
        <ecNumber evidence="6">3.3.2.2</ecNumber>
    </recommendedName>
</protein>
<keyword evidence="4 9" id="KW-1133">Transmembrane helix</keyword>